<gene>
    <name evidence="1" type="ORF">D5S19_11365</name>
</gene>
<comment type="caution">
    <text evidence="1">The sequence shown here is derived from an EMBL/GenBank/DDBJ whole genome shotgun (WGS) entry which is preliminary data.</text>
</comment>
<proteinExistence type="predicted"/>
<sequence>MWRAVLRAGWCGLVFEGAAVVGLALLEEMPAVAGAFPRPIDLVPQGICLAVPFAFDGWLVLCVVLQGDCPGQHGEWLPLPAHCFAALDRSVPSAAASRRASARRDPTSTK</sequence>
<protein>
    <submittedName>
        <fullName evidence="1">Uncharacterized protein</fullName>
    </submittedName>
</protein>
<keyword evidence="2" id="KW-1185">Reference proteome</keyword>
<dbReference type="EMBL" id="QZFV01000072">
    <property type="protein sequence ID" value="RJQ86662.1"/>
    <property type="molecule type" value="Genomic_DNA"/>
</dbReference>
<accession>A0A419I666</accession>
<reference evidence="1 2" key="1">
    <citation type="submission" date="2018-09" db="EMBL/GenBank/DDBJ databases">
        <title>YIM PH 21725 draft genome.</title>
        <authorList>
            <person name="Miao C."/>
        </authorList>
    </citation>
    <scope>NUCLEOTIDE SEQUENCE [LARGE SCALE GENOMIC DNA]</scope>
    <source>
        <strain evidence="2">YIM PH21725</strain>
    </source>
</reference>
<dbReference type="Proteomes" id="UP000285112">
    <property type="component" value="Unassembled WGS sequence"/>
</dbReference>
<organism evidence="1 2">
    <name type="scientific">Amycolatopsis panacis</name>
    <dbReference type="NCBI Taxonomy" id="2340917"/>
    <lineage>
        <taxon>Bacteria</taxon>
        <taxon>Bacillati</taxon>
        <taxon>Actinomycetota</taxon>
        <taxon>Actinomycetes</taxon>
        <taxon>Pseudonocardiales</taxon>
        <taxon>Pseudonocardiaceae</taxon>
        <taxon>Amycolatopsis</taxon>
    </lineage>
</organism>
<evidence type="ECO:0000313" key="1">
    <source>
        <dbReference type="EMBL" id="RJQ86662.1"/>
    </source>
</evidence>
<evidence type="ECO:0000313" key="2">
    <source>
        <dbReference type="Proteomes" id="UP000285112"/>
    </source>
</evidence>
<name>A0A419I666_9PSEU</name>
<dbReference type="AlphaFoldDB" id="A0A419I666"/>